<dbReference type="SUPFAM" id="SSF52540">
    <property type="entry name" value="P-loop containing nucleoside triphosphate hydrolases"/>
    <property type="match status" value="1"/>
</dbReference>
<protein>
    <recommendedName>
        <fullName evidence="4">SF4 helicase domain-containing protein</fullName>
    </recommendedName>
</protein>
<name>A0ABN6EEX1_9BACT</name>
<accession>A0ABN6EEX1</accession>
<reference evidence="2 3" key="1">
    <citation type="journal article" date="2022" name="Int. J. Syst. Evol. Microbiol.">
        <title>Prevotella herbatica sp. nov., a plant polysaccharide-decomposing anaerobic bacterium isolated from a methanogenic reactor.</title>
        <authorList>
            <person name="Uek A."/>
            <person name="Tonouchi A."/>
            <person name="Kaku N."/>
            <person name="Ueki K."/>
        </authorList>
    </citation>
    <scope>NUCLEOTIDE SEQUENCE [LARGE SCALE GENOMIC DNA]</scope>
    <source>
        <strain evidence="2 3">WR041</strain>
    </source>
</reference>
<sequence length="621" mass="70972">MAQTYDDGYGHKVVAKEDLQISRSTSAKTSGKIRCKCPECSSHEGNKPNSDCVSIDLDTGWGHCFRCGTVFLLESHFKTWKEGQEKRYAKKKYNLPTADYFMPSFGTKTMEYLKFRCISTETAHKLGIRTRVIEHGTTKEEYIGFPFIDGSNTVDVQFKLASKTEKKFFFEQGCEKIPYNINSAIGASQILITEGMMDTAACTECGYEAVVSLPNGAQSDLRCFDKYKDYFSGATIIYAGDTDEPGIEARNKVAAYFGESRMKSVDWTYRWKDGEGEDNMHCAKDANQMLMEKGRDAVVWCIEHAKKMNIAGLVELDTVESQLDDLYENGLPKAKDLHVAKLNNIFRIEDGLIYLGFAAPGSGKSTMMNFIMMSMVHLYGTHILVYSPEKYPTARHYSEMINVMTGKEFSKGKLIEPAYQRGKEICREYIREIDANVTNDIDGILHIAQQEYYQGLCDMLIIDPFNWIQLPEQTGITDTMKYTMLLMKIVQFAHQYKVPVFMMHHPRKFDDKTKLTINDIFGSSDFGNKSDYVFWLDRKKDEDPLKEVTYWNCIKCRWNEIGKTGTVALKYSTDTMRYAGCNQNFDKTYSPISEDESDWTKHEATSQEIDFSPKPPTECPF</sequence>
<organism evidence="2 3">
    <name type="scientific">Prevotella herbatica</name>
    <dbReference type="NCBI Taxonomy" id="2801997"/>
    <lineage>
        <taxon>Bacteria</taxon>
        <taxon>Pseudomonadati</taxon>
        <taxon>Bacteroidota</taxon>
        <taxon>Bacteroidia</taxon>
        <taxon>Bacteroidales</taxon>
        <taxon>Prevotellaceae</taxon>
        <taxon>Prevotella</taxon>
    </lineage>
</organism>
<dbReference type="RefSeq" id="WP_207154624.1">
    <property type="nucleotide sequence ID" value="NZ_AP024484.1"/>
</dbReference>
<dbReference type="InterPro" id="IPR027417">
    <property type="entry name" value="P-loop_NTPase"/>
</dbReference>
<dbReference type="Proteomes" id="UP001319045">
    <property type="component" value="Chromosome"/>
</dbReference>
<dbReference type="Pfam" id="PF13155">
    <property type="entry name" value="Toprim_2"/>
    <property type="match status" value="1"/>
</dbReference>
<keyword evidence="3" id="KW-1185">Reference proteome</keyword>
<dbReference type="EMBL" id="AP024484">
    <property type="protein sequence ID" value="BCS84449.1"/>
    <property type="molecule type" value="Genomic_DNA"/>
</dbReference>
<evidence type="ECO:0000313" key="2">
    <source>
        <dbReference type="EMBL" id="BCS84449.1"/>
    </source>
</evidence>
<feature type="region of interest" description="Disordered" evidence="1">
    <location>
        <begin position="596"/>
        <end position="621"/>
    </location>
</feature>
<dbReference type="CDD" id="cd01029">
    <property type="entry name" value="TOPRIM_primases"/>
    <property type="match status" value="1"/>
</dbReference>
<dbReference type="PANTHER" id="PTHR12873">
    <property type="entry name" value="T7-LIKE MITOCHONDRIAL DNA HELICASE"/>
    <property type="match status" value="1"/>
</dbReference>
<dbReference type="SUPFAM" id="SSF56731">
    <property type="entry name" value="DNA primase core"/>
    <property type="match status" value="1"/>
</dbReference>
<dbReference type="Gene3D" id="3.40.50.300">
    <property type="entry name" value="P-loop containing nucleotide triphosphate hydrolases"/>
    <property type="match status" value="1"/>
</dbReference>
<evidence type="ECO:0000256" key="1">
    <source>
        <dbReference type="SAM" id="MobiDB-lite"/>
    </source>
</evidence>
<dbReference type="Gene3D" id="3.40.1360.10">
    <property type="match status" value="1"/>
</dbReference>
<dbReference type="InterPro" id="IPR034154">
    <property type="entry name" value="TOPRIM_DnaG/twinkle"/>
</dbReference>
<evidence type="ECO:0000313" key="3">
    <source>
        <dbReference type="Proteomes" id="UP001319045"/>
    </source>
</evidence>
<gene>
    <name evidence="2" type="ORF">prwr041_03420</name>
</gene>
<proteinExistence type="predicted"/>
<dbReference type="InterPro" id="IPR027032">
    <property type="entry name" value="Twinkle-like"/>
</dbReference>
<evidence type="ECO:0008006" key="4">
    <source>
        <dbReference type="Google" id="ProtNLM"/>
    </source>
</evidence>
<dbReference type="PANTHER" id="PTHR12873:SF0">
    <property type="entry name" value="TWINKLE MTDNA HELICASE"/>
    <property type="match status" value="1"/>
</dbReference>